<gene>
    <name evidence="2" type="ORF">ACFODZ_12345</name>
</gene>
<dbReference type="InterPro" id="IPR052025">
    <property type="entry name" value="Xyloglucanase_GH74"/>
</dbReference>
<feature type="signal peptide" evidence="1">
    <location>
        <begin position="1"/>
        <end position="22"/>
    </location>
</feature>
<dbReference type="PANTHER" id="PTHR43739">
    <property type="entry name" value="XYLOGLUCANASE (EUROFUNG)"/>
    <property type="match status" value="1"/>
</dbReference>
<reference evidence="3" key="1">
    <citation type="journal article" date="2019" name="Int. J. Syst. Evol. Microbiol.">
        <title>The Global Catalogue of Microorganisms (GCM) 10K type strain sequencing project: providing services to taxonomists for standard genome sequencing and annotation.</title>
        <authorList>
            <consortium name="The Broad Institute Genomics Platform"/>
            <consortium name="The Broad Institute Genome Sequencing Center for Infectious Disease"/>
            <person name="Wu L."/>
            <person name="Ma J."/>
        </authorList>
    </citation>
    <scope>NUCLEOTIDE SEQUENCE [LARGE SCALE GENOMIC DNA]</scope>
    <source>
        <strain evidence="3">KCTC 42953</strain>
    </source>
</reference>
<evidence type="ECO:0000313" key="2">
    <source>
        <dbReference type="EMBL" id="MFC3195033.1"/>
    </source>
</evidence>
<protein>
    <recommendedName>
        <fullName evidence="4">Exo-alpha-sialidase</fullName>
    </recommendedName>
</protein>
<evidence type="ECO:0000256" key="1">
    <source>
        <dbReference type="SAM" id="SignalP"/>
    </source>
</evidence>
<dbReference type="RefSeq" id="WP_077411986.1">
    <property type="nucleotide sequence ID" value="NZ_JBHRTS010000006.1"/>
</dbReference>
<feature type="chain" id="PRO_5045966243" description="Exo-alpha-sialidase" evidence="1">
    <location>
        <begin position="23"/>
        <end position="860"/>
    </location>
</feature>
<proteinExistence type="predicted"/>
<dbReference type="SUPFAM" id="SSF110296">
    <property type="entry name" value="Oligoxyloglucan reducing end-specific cellobiohydrolase"/>
    <property type="match status" value="1"/>
</dbReference>
<keyword evidence="3" id="KW-1185">Reference proteome</keyword>
<organism evidence="2 3">
    <name type="scientific">Marinicella sediminis</name>
    <dbReference type="NCBI Taxonomy" id="1792834"/>
    <lineage>
        <taxon>Bacteria</taxon>
        <taxon>Pseudomonadati</taxon>
        <taxon>Pseudomonadota</taxon>
        <taxon>Gammaproteobacteria</taxon>
        <taxon>Lysobacterales</taxon>
        <taxon>Marinicellaceae</taxon>
        <taxon>Marinicella</taxon>
    </lineage>
</organism>
<evidence type="ECO:0000313" key="3">
    <source>
        <dbReference type="Proteomes" id="UP001595533"/>
    </source>
</evidence>
<dbReference type="PANTHER" id="PTHR43739:SF5">
    <property type="entry name" value="EXO-ALPHA-SIALIDASE"/>
    <property type="match status" value="1"/>
</dbReference>
<dbReference type="Gene3D" id="2.130.10.10">
    <property type="entry name" value="YVTN repeat-like/Quinoprotein amine dehydrogenase"/>
    <property type="match status" value="2"/>
</dbReference>
<keyword evidence="1" id="KW-0732">Signal</keyword>
<dbReference type="InterPro" id="IPR015943">
    <property type="entry name" value="WD40/YVTN_repeat-like_dom_sf"/>
</dbReference>
<accession>A0ABV7JA96</accession>
<dbReference type="Proteomes" id="UP001595533">
    <property type="component" value="Unassembled WGS sequence"/>
</dbReference>
<name>A0ABV7JA96_9GAMM</name>
<sequence length="860" mass="92189">MKKSILMILVTLLAACSPTDQSTLMPDHQKPVRGDYWAVRYSYPTGQFKQQWLTDGKQEHLQQPALAPPVSSSARNFNGLDPDGFVAMGPEPLGNPAGTAYSGRVNVIVTHPSDASVAYAGVDGGGVWKTTDCCDDQTTWQVVSDVSSVNGSAIGDLHIDPLNPDTIYAGTGDLRYGSYSFGSAGLLRSKDAGASWEVLGEAEFDPYRNQPAGEFPQYQAIGRVRTHPQDADRIVVGTKTGLYFSYNDGADWTGPCLTNPHTSQRQDTTGMEVTASGEIFVAIGTRGHNTTVQPDLDQNGANGIYRTSFPQAGCPAWNLVSTATNGWPAGTGEGVPFPNNSLGRIDLAMAPSDNDVLYAQVANITTRAVQGVWKTTDGGINWTQVATTNDFIGCDDSGSQAWYDMGMSVSPVNPDELFLSAVDLFRSSNGGDTFTNSTCGYAGGPNSGDYVHVDHHARAYVNNDPNRLLVGNDGGIYYTANAGASNPRNIVYSQLNNTINTIEFYSGDISADFVNSTNRVAVGGAQDNGSSVATWDLSSESFGAKPWTQVNGGDGIYATIEPINGQRVYVESQFGNMRISTNGPLGNYGNFVSPWSGDNPLPFIFPFHLNKHDCGVNSCDQLMAGTYRIWETNNGGLTNGSWYVNSPDLTKGVLDGRSIINQMHYGISDGSVAIVGTNDGNVYYGFGMGQGVANSATWVDVTGGNSVLPNRPILDVVTDGQTATIGYAAVGGFNQNTPLTPGHLFQVTCDSDCSNFTWLDKSGNLPNIPVDSVMVNPNLPQMVFAGTDWGLYYTLDIGSASPSWFRFTEGLPSVMIWDMTIDRGATTLAVFTRSRGAYVWPLPLEFTDLIFYDGFQPVAP</sequence>
<comment type="caution">
    <text evidence="2">The sequence shown here is derived from an EMBL/GenBank/DDBJ whole genome shotgun (WGS) entry which is preliminary data.</text>
</comment>
<dbReference type="PROSITE" id="PS51257">
    <property type="entry name" value="PROKAR_LIPOPROTEIN"/>
    <property type="match status" value="1"/>
</dbReference>
<dbReference type="EMBL" id="JBHRTS010000006">
    <property type="protein sequence ID" value="MFC3195033.1"/>
    <property type="molecule type" value="Genomic_DNA"/>
</dbReference>
<evidence type="ECO:0008006" key="4">
    <source>
        <dbReference type="Google" id="ProtNLM"/>
    </source>
</evidence>